<name>A0A4U6XN80_9PEZI</name>
<sequence>MAKIRAHFDEKTITVHQAYITTIAAAAAAEAQRLDASPSFKLTRMTWIEPNWGVDALPRRLFVQRPPERRTS</sequence>
<accession>A0A4U6XN80</accession>
<comment type="caution">
    <text evidence="1">The sequence shown here is derived from an EMBL/GenBank/DDBJ whole genome shotgun (WGS) entry which is preliminary data.</text>
</comment>
<dbReference type="EMBL" id="PJEX01000048">
    <property type="protein sequence ID" value="TKW57180.1"/>
    <property type="molecule type" value="Genomic_DNA"/>
</dbReference>
<protein>
    <submittedName>
        <fullName evidence="1">Uncharacterized protein</fullName>
    </submittedName>
</protein>
<reference evidence="1 2" key="1">
    <citation type="journal article" date="2019" name="PLoS ONE">
        <title>Comparative genome analysis indicates high evolutionary potential of pathogenicity genes in Colletotrichum tanaceti.</title>
        <authorList>
            <person name="Lelwala R.V."/>
            <person name="Korhonen P.K."/>
            <person name="Young N.D."/>
            <person name="Scott J.B."/>
            <person name="Ades P.A."/>
            <person name="Gasser R.B."/>
            <person name="Taylor P.W.J."/>
        </authorList>
    </citation>
    <scope>NUCLEOTIDE SEQUENCE [LARGE SCALE GENOMIC DNA]</scope>
    <source>
        <strain evidence="1">BRIP57314</strain>
    </source>
</reference>
<dbReference type="InterPro" id="IPR025633">
    <property type="entry name" value="DUF4291"/>
</dbReference>
<organism evidence="1 2">
    <name type="scientific">Colletotrichum tanaceti</name>
    <dbReference type="NCBI Taxonomy" id="1306861"/>
    <lineage>
        <taxon>Eukaryota</taxon>
        <taxon>Fungi</taxon>
        <taxon>Dikarya</taxon>
        <taxon>Ascomycota</taxon>
        <taxon>Pezizomycotina</taxon>
        <taxon>Sordariomycetes</taxon>
        <taxon>Hypocreomycetidae</taxon>
        <taxon>Glomerellales</taxon>
        <taxon>Glomerellaceae</taxon>
        <taxon>Colletotrichum</taxon>
        <taxon>Colletotrichum destructivum species complex</taxon>
    </lineage>
</organism>
<dbReference type="Proteomes" id="UP000310108">
    <property type="component" value="Unassembled WGS sequence"/>
</dbReference>
<dbReference type="STRING" id="1306861.A0A4U6XN80"/>
<gene>
    <name evidence="1" type="ORF">CTA1_6653</name>
</gene>
<dbReference type="Pfam" id="PF14124">
    <property type="entry name" value="DUF4291"/>
    <property type="match status" value="1"/>
</dbReference>
<dbReference type="PANTHER" id="PTHR38567">
    <property type="entry name" value="DUF4291 DOMAIN-CONTAINING PROTEIN"/>
    <property type="match status" value="1"/>
</dbReference>
<keyword evidence="2" id="KW-1185">Reference proteome</keyword>
<dbReference type="OrthoDB" id="413653at2759"/>
<dbReference type="AlphaFoldDB" id="A0A4U6XN80"/>
<evidence type="ECO:0000313" key="1">
    <source>
        <dbReference type="EMBL" id="TKW57180.1"/>
    </source>
</evidence>
<dbReference type="PANTHER" id="PTHR38567:SF1">
    <property type="entry name" value="DUF4291 DOMAIN-CONTAINING PROTEIN"/>
    <property type="match status" value="1"/>
</dbReference>
<proteinExistence type="predicted"/>
<evidence type="ECO:0000313" key="2">
    <source>
        <dbReference type="Proteomes" id="UP000310108"/>
    </source>
</evidence>